<dbReference type="InterPro" id="IPR005119">
    <property type="entry name" value="LysR_subst-bd"/>
</dbReference>
<dbReference type="GO" id="GO:0005829">
    <property type="term" value="C:cytosol"/>
    <property type="evidence" value="ECO:0007669"/>
    <property type="project" value="TreeGrafter"/>
</dbReference>
<dbReference type="AlphaFoldDB" id="A0A365YHJ5"/>
<dbReference type="Gene3D" id="3.40.190.10">
    <property type="entry name" value="Periplasmic binding protein-like II"/>
    <property type="match status" value="2"/>
</dbReference>
<evidence type="ECO:0000313" key="7">
    <source>
        <dbReference type="Proteomes" id="UP000252167"/>
    </source>
</evidence>
<proteinExistence type="inferred from homology"/>
<keyword evidence="3" id="KW-0238">DNA-binding</keyword>
<keyword evidence="2" id="KW-0805">Transcription regulation</keyword>
<evidence type="ECO:0000256" key="1">
    <source>
        <dbReference type="ARBA" id="ARBA00009437"/>
    </source>
</evidence>
<accession>A0A365YHJ5</accession>
<name>A0A365YHJ5_9MICC</name>
<dbReference type="GO" id="GO:0003677">
    <property type="term" value="F:DNA binding"/>
    <property type="evidence" value="ECO:0007669"/>
    <property type="project" value="UniProtKB-KW"/>
</dbReference>
<dbReference type="SUPFAM" id="SSF46785">
    <property type="entry name" value="Winged helix' DNA-binding domain"/>
    <property type="match status" value="1"/>
</dbReference>
<dbReference type="SUPFAM" id="SSF53850">
    <property type="entry name" value="Periplasmic binding protein-like II"/>
    <property type="match status" value="1"/>
</dbReference>
<dbReference type="Pfam" id="PF00126">
    <property type="entry name" value="HTH_1"/>
    <property type="match status" value="1"/>
</dbReference>
<dbReference type="PRINTS" id="PR00039">
    <property type="entry name" value="HTHLYSR"/>
</dbReference>
<comment type="similarity">
    <text evidence="1">Belongs to the LysR transcriptional regulatory family.</text>
</comment>
<gene>
    <name evidence="6" type="ORF">C1H84_08610</name>
</gene>
<dbReference type="PROSITE" id="PS50931">
    <property type="entry name" value="HTH_LYSR"/>
    <property type="match status" value="1"/>
</dbReference>
<dbReference type="GO" id="GO:0003700">
    <property type="term" value="F:DNA-binding transcription factor activity"/>
    <property type="evidence" value="ECO:0007669"/>
    <property type="project" value="InterPro"/>
</dbReference>
<protein>
    <submittedName>
        <fullName evidence="6">LysR family transcriptional regulator</fullName>
    </submittedName>
</protein>
<evidence type="ECO:0000256" key="4">
    <source>
        <dbReference type="ARBA" id="ARBA00023163"/>
    </source>
</evidence>
<feature type="domain" description="HTH lysR-type" evidence="5">
    <location>
        <begin position="19"/>
        <end position="76"/>
    </location>
</feature>
<evidence type="ECO:0000259" key="5">
    <source>
        <dbReference type="PROSITE" id="PS50931"/>
    </source>
</evidence>
<dbReference type="InterPro" id="IPR000847">
    <property type="entry name" value="LysR_HTH_N"/>
</dbReference>
<evidence type="ECO:0000313" key="6">
    <source>
        <dbReference type="EMBL" id="RBM01887.1"/>
    </source>
</evidence>
<dbReference type="Gene3D" id="1.10.10.10">
    <property type="entry name" value="Winged helix-like DNA-binding domain superfamily/Winged helix DNA-binding domain"/>
    <property type="match status" value="1"/>
</dbReference>
<evidence type="ECO:0000256" key="2">
    <source>
        <dbReference type="ARBA" id="ARBA00023015"/>
    </source>
</evidence>
<sequence length="324" mass="35662">MDCRILDCTGRHVAIFLSMNIRRLQYFIAVVEHGTVTAAAEVLHIAQPALSRQLKTLERELRIELFQSAGNRLVLTNSGRAFVPMARKLLAESRDLDAAVQVLRTGQVQRLSCAATTASLRGFLSNFIAELGPDQPTIVARETGHFELESALLDDLDFIITPTIPTGDLATVMLGDVPIRAQVPAGHRWLGESRRGIELSELVDQPLILSPEHSVSRRIFSEALERQGLRIERAEVCDDGLVSHALVASGRGIAVNTEYPAFGVRGIPLFEQLGVPDASPLTLHMYMAWRRGHYAEAKLRELASGLMEMVGGRQESWDVPGRDA</sequence>
<dbReference type="Proteomes" id="UP000252167">
    <property type="component" value="Unassembled WGS sequence"/>
</dbReference>
<organism evidence="6 7">
    <name type="scientific">Glutamicibacter soli</name>
    <dbReference type="NCBI Taxonomy" id="453836"/>
    <lineage>
        <taxon>Bacteria</taxon>
        <taxon>Bacillati</taxon>
        <taxon>Actinomycetota</taxon>
        <taxon>Actinomycetes</taxon>
        <taxon>Micrococcales</taxon>
        <taxon>Micrococcaceae</taxon>
        <taxon>Glutamicibacter</taxon>
    </lineage>
</organism>
<dbReference type="InterPro" id="IPR036390">
    <property type="entry name" value="WH_DNA-bd_sf"/>
</dbReference>
<dbReference type="FunFam" id="1.10.10.10:FF:000001">
    <property type="entry name" value="LysR family transcriptional regulator"/>
    <property type="match status" value="1"/>
</dbReference>
<comment type="caution">
    <text evidence="6">The sequence shown here is derived from an EMBL/GenBank/DDBJ whole genome shotgun (WGS) entry which is preliminary data.</text>
</comment>
<dbReference type="InterPro" id="IPR036388">
    <property type="entry name" value="WH-like_DNA-bd_sf"/>
</dbReference>
<dbReference type="PANTHER" id="PTHR30419">
    <property type="entry name" value="HTH-TYPE TRANSCRIPTIONAL REGULATOR YBHD"/>
    <property type="match status" value="1"/>
</dbReference>
<keyword evidence="7" id="KW-1185">Reference proteome</keyword>
<keyword evidence="4" id="KW-0804">Transcription</keyword>
<dbReference type="EMBL" id="POAF01000003">
    <property type="protein sequence ID" value="RBM01887.1"/>
    <property type="molecule type" value="Genomic_DNA"/>
</dbReference>
<dbReference type="CDD" id="cd05466">
    <property type="entry name" value="PBP2_LTTR_substrate"/>
    <property type="match status" value="1"/>
</dbReference>
<reference evidence="6 7" key="1">
    <citation type="submission" date="2018-01" db="EMBL/GenBank/DDBJ databases">
        <title>Glutamicibacter soli strain NHPC-3 Whole genome sequence and assembly.</title>
        <authorList>
            <person name="Choudhury P."/>
            <person name="Gupta D."/>
            <person name="Sengupta K."/>
            <person name="Jawed A."/>
            <person name="Sultana N."/>
            <person name="Saha P."/>
        </authorList>
    </citation>
    <scope>NUCLEOTIDE SEQUENCE [LARGE SCALE GENOMIC DNA]</scope>
    <source>
        <strain evidence="6 7">NHPC-3</strain>
    </source>
</reference>
<evidence type="ECO:0000256" key="3">
    <source>
        <dbReference type="ARBA" id="ARBA00023125"/>
    </source>
</evidence>
<dbReference type="Pfam" id="PF03466">
    <property type="entry name" value="LysR_substrate"/>
    <property type="match status" value="1"/>
</dbReference>
<dbReference type="InterPro" id="IPR050950">
    <property type="entry name" value="HTH-type_LysR_regulators"/>
</dbReference>